<dbReference type="InterPro" id="IPR036423">
    <property type="entry name" value="SOD-like_Cu/Zn_dom_sf"/>
</dbReference>
<keyword evidence="5 7" id="KW-0560">Oxidoreductase</keyword>
<dbReference type="SUPFAM" id="SSF49329">
    <property type="entry name" value="Cu,Zn superoxide dismutase-like"/>
    <property type="match status" value="1"/>
</dbReference>
<name>A0A6F9DTG1_9ASCI</name>
<dbReference type="EC" id="1.15.1.1" evidence="7"/>
<evidence type="ECO:0000256" key="4">
    <source>
        <dbReference type="ARBA" id="ARBA00022862"/>
    </source>
</evidence>
<dbReference type="CDD" id="cd00305">
    <property type="entry name" value="Cu-Zn_Superoxide_Dismutase"/>
    <property type="match status" value="1"/>
</dbReference>
<comment type="catalytic activity">
    <reaction evidence="7">
        <text>2 superoxide + 2 H(+) = H2O2 + O2</text>
        <dbReference type="Rhea" id="RHEA:20696"/>
        <dbReference type="ChEBI" id="CHEBI:15378"/>
        <dbReference type="ChEBI" id="CHEBI:15379"/>
        <dbReference type="ChEBI" id="CHEBI:16240"/>
        <dbReference type="ChEBI" id="CHEBI:18421"/>
        <dbReference type="EC" id="1.15.1.1"/>
    </reaction>
</comment>
<evidence type="ECO:0000256" key="7">
    <source>
        <dbReference type="RuleBase" id="RU000393"/>
    </source>
</evidence>
<dbReference type="AlphaFoldDB" id="A0A6F9DTG1"/>
<dbReference type="PRINTS" id="PR00068">
    <property type="entry name" value="CUZNDISMTASE"/>
</dbReference>
<comment type="cofactor">
    <cofactor evidence="7">
        <name>Zn(2+)</name>
        <dbReference type="ChEBI" id="CHEBI:29105"/>
    </cofactor>
    <text evidence="7">Binds 1 zinc ion per subunit.</text>
</comment>
<dbReference type="Pfam" id="PF00080">
    <property type="entry name" value="Sod_Cu"/>
    <property type="match status" value="1"/>
</dbReference>
<feature type="domain" description="Superoxide dismutase copper/zinc binding" evidence="8">
    <location>
        <begin position="16"/>
        <end position="147"/>
    </location>
</feature>
<evidence type="ECO:0000256" key="3">
    <source>
        <dbReference type="ARBA" id="ARBA00022833"/>
    </source>
</evidence>
<sequence length="151" mass="15369">MGVEAVCVLNGAQGAGTITFTQLEGECLIEGKLENLAAGKHGFHIHEFGDHTSGCASTGGHFNPEKKNHGAPDAAERHFGDLGNIEAGTDGVANVKITDKLVSLTGCNSVIGRAVVVHADPDDLGLGGFQDSLTTGHAGARLACGVIGIKK</sequence>
<dbReference type="PANTHER" id="PTHR10003">
    <property type="entry name" value="SUPEROXIDE DISMUTASE CU-ZN -RELATED"/>
    <property type="match status" value="1"/>
</dbReference>
<comment type="similarity">
    <text evidence="1 7">Belongs to the Cu-Zn superoxide dismutase family.</text>
</comment>
<comment type="cofactor">
    <cofactor evidence="7">
        <name>Cu cation</name>
        <dbReference type="ChEBI" id="CHEBI:23378"/>
    </cofactor>
    <text evidence="7">Binds 1 copper ion per subunit.</text>
</comment>
<dbReference type="PROSITE" id="PS00332">
    <property type="entry name" value="SOD_CU_ZN_2"/>
    <property type="match status" value="1"/>
</dbReference>
<dbReference type="GO" id="GO:0004784">
    <property type="term" value="F:superoxide dismutase activity"/>
    <property type="evidence" value="ECO:0007669"/>
    <property type="project" value="UniProtKB-EC"/>
</dbReference>
<comment type="function">
    <text evidence="7">Destroys radicals which are normally produced within the cells and which are toxic to biological systems.</text>
</comment>
<keyword evidence="3 7" id="KW-0862">Zinc</keyword>
<keyword evidence="4" id="KW-0049">Antioxidant</keyword>
<evidence type="ECO:0000256" key="2">
    <source>
        <dbReference type="ARBA" id="ARBA00022723"/>
    </source>
</evidence>
<proteinExistence type="evidence at transcript level"/>
<keyword evidence="6 7" id="KW-0186">Copper</keyword>
<evidence type="ECO:0000259" key="8">
    <source>
        <dbReference type="Pfam" id="PF00080"/>
    </source>
</evidence>
<protein>
    <recommendedName>
        <fullName evidence="7">Superoxide dismutase [Cu-Zn]</fullName>
        <ecNumber evidence="7">1.15.1.1</ecNumber>
    </recommendedName>
</protein>
<organism evidence="9">
    <name type="scientific">Phallusia mammillata</name>
    <dbReference type="NCBI Taxonomy" id="59560"/>
    <lineage>
        <taxon>Eukaryota</taxon>
        <taxon>Metazoa</taxon>
        <taxon>Chordata</taxon>
        <taxon>Tunicata</taxon>
        <taxon>Ascidiacea</taxon>
        <taxon>Phlebobranchia</taxon>
        <taxon>Ascidiidae</taxon>
        <taxon>Phallusia</taxon>
    </lineage>
</organism>
<dbReference type="Gene3D" id="2.60.40.200">
    <property type="entry name" value="Superoxide dismutase, copper/zinc binding domain"/>
    <property type="match status" value="1"/>
</dbReference>
<dbReference type="InterPro" id="IPR018152">
    <property type="entry name" value="SOD_Cu/Zn_BS"/>
</dbReference>
<dbReference type="GO" id="GO:0005507">
    <property type="term" value="F:copper ion binding"/>
    <property type="evidence" value="ECO:0007669"/>
    <property type="project" value="InterPro"/>
</dbReference>
<keyword evidence="2 7" id="KW-0479">Metal-binding</keyword>
<dbReference type="InterPro" id="IPR024134">
    <property type="entry name" value="SOD_Cu/Zn_/chaperone"/>
</dbReference>
<dbReference type="PROSITE" id="PS00087">
    <property type="entry name" value="SOD_CU_ZN_1"/>
    <property type="match status" value="1"/>
</dbReference>
<dbReference type="EMBL" id="LR790609">
    <property type="protein sequence ID" value="CAB3266471.1"/>
    <property type="molecule type" value="mRNA"/>
</dbReference>
<dbReference type="FunFam" id="2.60.40.200:FF:000001">
    <property type="entry name" value="Superoxide dismutase [Cu-Zn]"/>
    <property type="match status" value="1"/>
</dbReference>
<gene>
    <name evidence="9" type="primary">Sod1</name>
</gene>
<evidence type="ECO:0000256" key="1">
    <source>
        <dbReference type="ARBA" id="ARBA00010457"/>
    </source>
</evidence>
<accession>A0A6F9DTG1</accession>
<dbReference type="InterPro" id="IPR001424">
    <property type="entry name" value="SOD_Cu_Zn_dom"/>
</dbReference>
<evidence type="ECO:0000256" key="6">
    <source>
        <dbReference type="ARBA" id="ARBA00023008"/>
    </source>
</evidence>
<evidence type="ECO:0000313" key="9">
    <source>
        <dbReference type="EMBL" id="CAB3266471.1"/>
    </source>
</evidence>
<evidence type="ECO:0000256" key="5">
    <source>
        <dbReference type="ARBA" id="ARBA00023002"/>
    </source>
</evidence>
<reference evidence="9" key="1">
    <citation type="submission" date="2020-04" db="EMBL/GenBank/DDBJ databases">
        <authorList>
            <person name="Neveu A P."/>
        </authorList>
    </citation>
    <scope>NUCLEOTIDE SEQUENCE</scope>
    <source>
        <tissue evidence="9">Whole embryo</tissue>
    </source>
</reference>